<comment type="caution">
    <text evidence="3">The sequence shown here is derived from an EMBL/GenBank/DDBJ whole genome shotgun (WGS) entry which is preliminary data.</text>
</comment>
<dbReference type="Proteomes" id="UP000468928">
    <property type="component" value="Unassembled WGS sequence"/>
</dbReference>
<sequence length="328" mass="36173">MSYDSEGATSAPERPLTWAELRDQKTFEAVEEADVPENLSALWSDLADPGDAKAVYIDKGKGADDPIQPQRPSWVGSTLRPKAPPRVRPPRLELRGVPFKPLIIYPPDDRNIYNDLRFPWVCVCHIQGRFAAGSGVIVGPRHVLTASHVVDWGGPAEVIQVHRAGSAIQATARTFRRMAFTKLTSDPTYSTIDEDYAVLVTDQRLGDRFGSLGVRTYNSSWDDENLWWNIGYAGDIPVGAAATFPYFQRDKKMDEDEWDYGSGRAMTTAADFRPRQSGSPMFGFWADGPYVVAVAAAVGEIVLSGEENWCSGGSDLTRLVREAIASFP</sequence>
<dbReference type="AlphaFoldDB" id="A0A6P1D6P3"/>
<dbReference type="InterPro" id="IPR009003">
    <property type="entry name" value="Peptidase_S1_PA"/>
</dbReference>
<dbReference type="PANTHER" id="PTHR15462:SF8">
    <property type="entry name" value="SERINE PROTEASE"/>
    <property type="match status" value="1"/>
</dbReference>
<protein>
    <submittedName>
        <fullName evidence="3">Trypsin-like peptidase domain-containing protein</fullName>
    </submittedName>
</protein>
<organism evidence="3 4">
    <name type="scientific">Nocardia cyriacigeorgica</name>
    <dbReference type="NCBI Taxonomy" id="135487"/>
    <lineage>
        <taxon>Bacteria</taxon>
        <taxon>Bacillati</taxon>
        <taxon>Actinomycetota</taxon>
        <taxon>Actinomycetes</taxon>
        <taxon>Mycobacteriales</taxon>
        <taxon>Nocardiaceae</taxon>
        <taxon>Nocardia</taxon>
    </lineage>
</organism>
<evidence type="ECO:0000256" key="1">
    <source>
        <dbReference type="ARBA" id="ARBA00022729"/>
    </source>
</evidence>
<dbReference type="RefSeq" id="WP_163823792.1">
    <property type="nucleotide sequence ID" value="NZ_JAAGUY010000005.1"/>
</dbReference>
<keyword evidence="1" id="KW-0732">Signal</keyword>
<evidence type="ECO:0000313" key="3">
    <source>
        <dbReference type="EMBL" id="NEW46306.1"/>
    </source>
</evidence>
<gene>
    <name evidence="3" type="ORF">GV789_17900</name>
</gene>
<evidence type="ECO:0000256" key="2">
    <source>
        <dbReference type="SAM" id="MobiDB-lite"/>
    </source>
</evidence>
<evidence type="ECO:0000313" key="4">
    <source>
        <dbReference type="Proteomes" id="UP000468928"/>
    </source>
</evidence>
<proteinExistence type="predicted"/>
<feature type="region of interest" description="Disordered" evidence="2">
    <location>
        <begin position="60"/>
        <end position="87"/>
    </location>
</feature>
<dbReference type="PANTHER" id="PTHR15462">
    <property type="entry name" value="SERINE PROTEASE"/>
    <property type="match status" value="1"/>
</dbReference>
<reference evidence="3 4" key="1">
    <citation type="submission" date="2020-01" db="EMBL/GenBank/DDBJ databases">
        <title>Genetics and antimicrobial susceptibilities of Nocardia species isolated from the soil; a comparison with species isolated from humans.</title>
        <authorList>
            <person name="Carrasco G."/>
            <person name="Monzon S."/>
            <person name="Sansegundo M."/>
            <person name="Garcia E."/>
            <person name="Garrido N."/>
            <person name="Medina M.J."/>
            <person name="Villalon P."/>
            <person name="Ramirez-Arocha A.C."/>
            <person name="Jimenez P."/>
            <person name="Cuesta I."/>
            <person name="Valdezate S."/>
        </authorList>
    </citation>
    <scope>NUCLEOTIDE SEQUENCE [LARGE SCALE GENOMIC DNA]</scope>
    <source>
        <strain evidence="3 4">CNM20110639</strain>
    </source>
</reference>
<name>A0A6P1D6P3_9NOCA</name>
<dbReference type="InterPro" id="IPR043504">
    <property type="entry name" value="Peptidase_S1_PA_chymotrypsin"/>
</dbReference>
<accession>A0A6P1D6P3</accession>
<dbReference type="InterPro" id="IPR050966">
    <property type="entry name" value="Glutamyl_endopeptidase"/>
</dbReference>
<dbReference type="EMBL" id="JAAGUZ010000048">
    <property type="protein sequence ID" value="NEW46306.1"/>
    <property type="molecule type" value="Genomic_DNA"/>
</dbReference>
<dbReference type="SUPFAM" id="SSF50494">
    <property type="entry name" value="Trypsin-like serine proteases"/>
    <property type="match status" value="1"/>
</dbReference>
<dbReference type="Pfam" id="PF13365">
    <property type="entry name" value="Trypsin_2"/>
    <property type="match status" value="1"/>
</dbReference>
<dbReference type="Gene3D" id="2.40.10.10">
    <property type="entry name" value="Trypsin-like serine proteases"/>
    <property type="match status" value="2"/>
</dbReference>